<accession>A0A0E9LXE0</accession>
<reference evidence="2 3" key="1">
    <citation type="journal article" date="2015" name="Microbes Environ.">
        <title>Distribution and evolution of nitrogen fixation genes in the phylum bacteroidetes.</title>
        <authorList>
            <person name="Inoue J."/>
            <person name="Oshima K."/>
            <person name="Suda W."/>
            <person name="Sakamoto M."/>
            <person name="Iino T."/>
            <person name="Noda S."/>
            <person name="Hongoh Y."/>
            <person name="Hattori M."/>
            <person name="Ohkuma M."/>
        </authorList>
    </citation>
    <scope>NUCLEOTIDE SEQUENCE [LARGE SCALE GENOMIC DNA]</scope>
    <source>
        <strain evidence="2">JCM 15548</strain>
    </source>
</reference>
<organism evidence="2 3">
    <name type="scientific">Geofilum rubicundum JCM 15548</name>
    <dbReference type="NCBI Taxonomy" id="1236989"/>
    <lineage>
        <taxon>Bacteria</taxon>
        <taxon>Pseudomonadati</taxon>
        <taxon>Bacteroidota</taxon>
        <taxon>Bacteroidia</taxon>
        <taxon>Marinilabiliales</taxon>
        <taxon>Marinilabiliaceae</taxon>
        <taxon>Geofilum</taxon>
    </lineage>
</organism>
<evidence type="ECO:0000313" key="2">
    <source>
        <dbReference type="EMBL" id="GAO29904.1"/>
    </source>
</evidence>
<dbReference type="STRING" id="1236989.JCM15548_12139"/>
<dbReference type="AlphaFoldDB" id="A0A0E9LXE0"/>
<dbReference type="Gene3D" id="2.60.40.3710">
    <property type="match status" value="1"/>
</dbReference>
<feature type="compositionally biased region" description="Low complexity" evidence="1">
    <location>
        <begin position="469"/>
        <end position="484"/>
    </location>
</feature>
<proteinExistence type="predicted"/>
<evidence type="ECO:0008006" key="4">
    <source>
        <dbReference type="Google" id="ProtNLM"/>
    </source>
</evidence>
<evidence type="ECO:0000256" key="1">
    <source>
        <dbReference type="SAM" id="MobiDB-lite"/>
    </source>
</evidence>
<dbReference type="EMBL" id="BAZW01000015">
    <property type="protein sequence ID" value="GAO29904.1"/>
    <property type="molecule type" value="Genomic_DNA"/>
</dbReference>
<dbReference type="PANTHER" id="PTHR40094">
    <property type="entry name" value="ALPHA-2-MACROGLOBULIN HOMOLOG"/>
    <property type="match status" value="1"/>
</dbReference>
<dbReference type="PROSITE" id="PS51257">
    <property type="entry name" value="PROKAR_LIPOPROTEIN"/>
    <property type="match status" value="1"/>
</dbReference>
<dbReference type="RefSeq" id="WP_062124532.1">
    <property type="nucleotide sequence ID" value="NZ_BAZW01000015.1"/>
</dbReference>
<comment type="caution">
    <text evidence="2">The sequence shown here is derived from an EMBL/GenBank/DDBJ whole genome shotgun (WGS) entry which is preliminary data.</text>
</comment>
<evidence type="ECO:0000313" key="3">
    <source>
        <dbReference type="Proteomes" id="UP000032900"/>
    </source>
</evidence>
<dbReference type="PANTHER" id="PTHR40094:SF1">
    <property type="entry name" value="UBIQUITIN DOMAIN-CONTAINING PROTEIN"/>
    <property type="match status" value="1"/>
</dbReference>
<dbReference type="GO" id="GO:0004866">
    <property type="term" value="F:endopeptidase inhibitor activity"/>
    <property type="evidence" value="ECO:0007669"/>
    <property type="project" value="TreeGrafter"/>
</dbReference>
<feature type="region of interest" description="Disordered" evidence="1">
    <location>
        <begin position="453"/>
        <end position="508"/>
    </location>
</feature>
<sequence length="508" mass="56365">MIRITLPLFVGTIFVALLWFSGCNRTEPSEISHSGFHPRITAFTSGYIPTNGSFIVQFTDSVPSAMAGRSAPASVATITPRVKGSWSWTDSQTLQFTPEEKLHPGSTYQITLHLKQLLDGEKEDFFFEVATIPQNYRITTNYLAPAGEDDFENYKITGRLTVADDITLEEAQAVLEAETPDKDLPIAWTQTDGKTFLFEITPIRRQESAYKVELHHSGAVIGATGKDVIEIPIPAIGDFSVQAVETEQQPRQSIRFIFSAPLDDTRDITGLYLFTNGTEASHFVNGNVLEIYPSQNIYGDYEVVLLPGLRSVLGDVTGDSHRFQLHFSSLNPAVEFIGQGNILPYSDQLLMHFKAVSLKSVIVRVIKIYENNIPHFLQVNTLDESSQLKRAGRLVHQSVLSLEKDATVDLNKWNTFALDLSKMIQPIRVPFTALNWALNAWMRFFPAPRQKRAPFPRKESGWTTATSGTRPITTTVNIPINTRNGTGENATTLARMPTTGAPAGSAET</sequence>
<name>A0A0E9LXE0_9BACT</name>
<dbReference type="InterPro" id="IPR051802">
    <property type="entry name" value="YfhM-like"/>
</dbReference>
<keyword evidence="3" id="KW-1185">Reference proteome</keyword>
<dbReference type="Proteomes" id="UP000032900">
    <property type="component" value="Unassembled WGS sequence"/>
</dbReference>
<gene>
    <name evidence="2" type="ORF">JCM15548_12139</name>
</gene>
<protein>
    <recommendedName>
        <fullName evidence="4">SbsA Ig-like domain-containing protein</fullName>
    </recommendedName>
</protein>